<evidence type="ECO:0000313" key="3">
    <source>
        <dbReference type="Proteomes" id="UP000298213"/>
    </source>
</evidence>
<dbReference type="AlphaFoldDB" id="A0A4Y8ZXK8"/>
<evidence type="ECO:0000259" key="1">
    <source>
        <dbReference type="Pfam" id="PF21834"/>
    </source>
</evidence>
<gene>
    <name evidence="2" type="ORF">E2493_03660</name>
</gene>
<dbReference type="Pfam" id="PF21834">
    <property type="entry name" value="DUF6894"/>
    <property type="match status" value="1"/>
</dbReference>
<proteinExistence type="predicted"/>
<reference evidence="2 3" key="1">
    <citation type="submission" date="2019-03" db="EMBL/GenBank/DDBJ databases">
        <title>Genome sequence of Sphingomonas sp. 17J27-24.</title>
        <authorList>
            <person name="Kim M."/>
            <person name="Maeng S."/>
            <person name="Sathiyaraj S."/>
        </authorList>
    </citation>
    <scope>NUCLEOTIDE SEQUENCE [LARGE SCALE GENOMIC DNA]</scope>
    <source>
        <strain evidence="2 3">17J27-24</strain>
    </source>
</reference>
<organism evidence="2 3">
    <name type="scientific">Sphingomonas parva</name>
    <dbReference type="NCBI Taxonomy" id="2555898"/>
    <lineage>
        <taxon>Bacteria</taxon>
        <taxon>Pseudomonadati</taxon>
        <taxon>Pseudomonadota</taxon>
        <taxon>Alphaproteobacteria</taxon>
        <taxon>Sphingomonadales</taxon>
        <taxon>Sphingomonadaceae</taxon>
        <taxon>Sphingomonas</taxon>
    </lineage>
</organism>
<dbReference type="Proteomes" id="UP000298213">
    <property type="component" value="Unassembled WGS sequence"/>
</dbReference>
<comment type="caution">
    <text evidence="2">The sequence shown here is derived from an EMBL/GenBank/DDBJ whole genome shotgun (WGS) entry which is preliminary data.</text>
</comment>
<dbReference type="OrthoDB" id="7596092at2"/>
<dbReference type="InterPro" id="IPR054189">
    <property type="entry name" value="DUF6894"/>
</dbReference>
<sequence>MPRFYFNVCCDRFEATDVVGEHCRDETAAHAEALRAARAIVRKQLLADDLPQHGWIEVEDESHRTVLKVPLRSAAY</sequence>
<feature type="domain" description="DUF6894" evidence="1">
    <location>
        <begin position="3"/>
        <end position="71"/>
    </location>
</feature>
<dbReference type="RefSeq" id="WP_135083838.1">
    <property type="nucleotide sequence ID" value="NZ_SPDV01000005.1"/>
</dbReference>
<keyword evidence="3" id="KW-1185">Reference proteome</keyword>
<protein>
    <recommendedName>
        <fullName evidence="1">DUF6894 domain-containing protein</fullName>
    </recommendedName>
</protein>
<evidence type="ECO:0000313" key="2">
    <source>
        <dbReference type="EMBL" id="TFI59579.1"/>
    </source>
</evidence>
<dbReference type="EMBL" id="SPDV01000005">
    <property type="protein sequence ID" value="TFI59579.1"/>
    <property type="molecule type" value="Genomic_DNA"/>
</dbReference>
<name>A0A4Y8ZXK8_9SPHN</name>
<accession>A0A4Y8ZXK8</accession>